<evidence type="ECO:0000313" key="2">
    <source>
        <dbReference type="Proteomes" id="UP000006591"/>
    </source>
</evidence>
<reference evidence="1" key="1">
    <citation type="submission" date="2015-04" db="UniProtKB">
        <authorList>
            <consortium name="EnsemblPlants"/>
        </authorList>
    </citation>
    <scope>IDENTIFICATION</scope>
    <source>
        <strain evidence="1">SL10</strain>
    </source>
</reference>
<dbReference type="Gramene" id="ONIVA09G06690.2">
    <property type="protein sequence ID" value="ONIVA09G06690.2"/>
    <property type="gene ID" value="ONIVA09G06690"/>
</dbReference>
<organism evidence="1">
    <name type="scientific">Oryza nivara</name>
    <name type="common">Indian wild rice</name>
    <name type="synonym">Oryza sativa f. spontanea</name>
    <dbReference type="NCBI Taxonomy" id="4536"/>
    <lineage>
        <taxon>Eukaryota</taxon>
        <taxon>Viridiplantae</taxon>
        <taxon>Streptophyta</taxon>
        <taxon>Embryophyta</taxon>
        <taxon>Tracheophyta</taxon>
        <taxon>Spermatophyta</taxon>
        <taxon>Magnoliopsida</taxon>
        <taxon>Liliopsida</taxon>
        <taxon>Poales</taxon>
        <taxon>Poaceae</taxon>
        <taxon>BOP clade</taxon>
        <taxon>Oryzoideae</taxon>
        <taxon>Oryzeae</taxon>
        <taxon>Oryzinae</taxon>
        <taxon>Oryza</taxon>
    </lineage>
</organism>
<proteinExistence type="predicted"/>
<sequence>MCVGDNSAGASCSPLISSWRLDLRQLNKRPDAFCFGDSARDVIRIGGVHRKAEVHHCLIFITVGTNRQLLSITEHRYTLGNNRTYIHTYSYITRGDYRLKLFCLDKNTIHWYIAAGLTAVYIYRHFGSWQQQAAADDSSVSLSETAAPALSALGNA</sequence>
<evidence type="ECO:0000313" key="1">
    <source>
        <dbReference type="EnsemblPlants" id="ONIVA09G06690.2"/>
    </source>
</evidence>
<name>A0A0E0IID4_ORYNI</name>
<accession>A0A0E0IID4</accession>
<protein>
    <submittedName>
        <fullName evidence="1">Uncharacterized protein</fullName>
    </submittedName>
</protein>
<reference evidence="1" key="2">
    <citation type="submission" date="2018-04" db="EMBL/GenBank/DDBJ databases">
        <title>OnivRS2 (Oryza nivara Reference Sequence Version 2).</title>
        <authorList>
            <person name="Zhang J."/>
            <person name="Kudrna D."/>
            <person name="Lee S."/>
            <person name="Talag J."/>
            <person name="Rajasekar S."/>
            <person name="Welchert J."/>
            <person name="Hsing Y.-I."/>
            <person name="Wing R.A."/>
        </authorList>
    </citation>
    <scope>NUCLEOTIDE SEQUENCE [LARGE SCALE GENOMIC DNA]</scope>
    <source>
        <strain evidence="1">SL10</strain>
    </source>
</reference>
<dbReference type="AlphaFoldDB" id="A0A0E0IID4"/>
<dbReference type="Proteomes" id="UP000006591">
    <property type="component" value="Chromosome 9"/>
</dbReference>
<dbReference type="HOGENOM" id="CLU_1689536_0_0_1"/>
<keyword evidence="2" id="KW-1185">Reference proteome</keyword>
<dbReference type="EnsemblPlants" id="ONIVA09G06690.2">
    <property type="protein sequence ID" value="ONIVA09G06690.2"/>
    <property type="gene ID" value="ONIVA09G06690"/>
</dbReference>